<organism evidence="2 3">
    <name type="scientific">Trichonephila clavipes</name>
    <name type="common">Golden silk orbweaver</name>
    <name type="synonym">Nephila clavipes</name>
    <dbReference type="NCBI Taxonomy" id="2585209"/>
    <lineage>
        <taxon>Eukaryota</taxon>
        <taxon>Metazoa</taxon>
        <taxon>Ecdysozoa</taxon>
        <taxon>Arthropoda</taxon>
        <taxon>Chelicerata</taxon>
        <taxon>Arachnida</taxon>
        <taxon>Araneae</taxon>
        <taxon>Araneomorphae</taxon>
        <taxon>Entelegynae</taxon>
        <taxon>Araneoidea</taxon>
        <taxon>Nephilidae</taxon>
        <taxon>Trichonephila</taxon>
    </lineage>
</organism>
<reference evidence="2" key="1">
    <citation type="submission" date="2020-08" db="EMBL/GenBank/DDBJ databases">
        <title>Multicomponent nature underlies the extraordinary mechanical properties of spider dragline silk.</title>
        <authorList>
            <person name="Kono N."/>
            <person name="Nakamura H."/>
            <person name="Mori M."/>
            <person name="Yoshida Y."/>
            <person name="Ohtoshi R."/>
            <person name="Malay A.D."/>
            <person name="Moran D.A.P."/>
            <person name="Tomita M."/>
            <person name="Numata K."/>
            <person name="Arakawa K."/>
        </authorList>
    </citation>
    <scope>NUCLEOTIDE SEQUENCE</scope>
</reference>
<sequence>MRYCVPSRLGGTLNSRRDPSPLVRLDEGKEMWEAPDQYEGVLLQNWGGTEENCTVNRMVLKAKANDMRKILSLSHDEFRGP</sequence>
<keyword evidence="3" id="KW-1185">Reference proteome</keyword>
<feature type="region of interest" description="Disordered" evidence="1">
    <location>
        <begin position="1"/>
        <end position="22"/>
    </location>
</feature>
<comment type="caution">
    <text evidence="2">The sequence shown here is derived from an EMBL/GenBank/DDBJ whole genome shotgun (WGS) entry which is preliminary data.</text>
</comment>
<dbReference type="Proteomes" id="UP000887159">
    <property type="component" value="Unassembled WGS sequence"/>
</dbReference>
<accession>A0A8X6W3D1</accession>
<gene>
    <name evidence="2" type="primary">NCL1_49595</name>
    <name evidence="2" type="ORF">TNCV_2066621</name>
</gene>
<name>A0A8X6W3D1_TRICX</name>
<protein>
    <submittedName>
        <fullName evidence="2">Uncharacterized protein</fullName>
    </submittedName>
</protein>
<evidence type="ECO:0000313" key="2">
    <source>
        <dbReference type="EMBL" id="GFY27041.1"/>
    </source>
</evidence>
<evidence type="ECO:0000256" key="1">
    <source>
        <dbReference type="SAM" id="MobiDB-lite"/>
    </source>
</evidence>
<evidence type="ECO:0000313" key="3">
    <source>
        <dbReference type="Proteomes" id="UP000887159"/>
    </source>
</evidence>
<proteinExistence type="predicted"/>
<dbReference type="AlphaFoldDB" id="A0A8X6W3D1"/>
<dbReference type="EMBL" id="BMAU01021379">
    <property type="protein sequence ID" value="GFY27041.1"/>
    <property type="molecule type" value="Genomic_DNA"/>
</dbReference>